<evidence type="ECO:0000256" key="1">
    <source>
        <dbReference type="SAM" id="Phobius"/>
    </source>
</evidence>
<feature type="transmembrane region" description="Helical" evidence="1">
    <location>
        <begin position="48"/>
        <end position="71"/>
    </location>
</feature>
<gene>
    <name evidence="2" type="ORF">D4A92_07275</name>
</gene>
<accession>A0ABX7ESE3</accession>
<protein>
    <submittedName>
        <fullName evidence="2">Uncharacterized protein</fullName>
    </submittedName>
</protein>
<feature type="transmembrane region" description="Helical" evidence="1">
    <location>
        <begin position="20"/>
        <end position="42"/>
    </location>
</feature>
<organism evidence="2 3">
    <name type="scientific">Rhizobium rosettiformans</name>
    <dbReference type="NCBI Taxonomy" id="1368430"/>
    <lineage>
        <taxon>Bacteria</taxon>
        <taxon>Pseudomonadati</taxon>
        <taxon>Pseudomonadota</taxon>
        <taxon>Alphaproteobacteria</taxon>
        <taxon>Hyphomicrobiales</taxon>
        <taxon>Rhizobiaceae</taxon>
        <taxon>Rhizobium/Agrobacterium group</taxon>
        <taxon>Rhizobium</taxon>
    </lineage>
</organism>
<keyword evidence="1" id="KW-1133">Transmembrane helix</keyword>
<dbReference type="Proteomes" id="UP000596351">
    <property type="component" value="Chromosome"/>
</dbReference>
<keyword evidence="1" id="KW-0472">Membrane</keyword>
<sequence>MEPPMSNSSASRPTPSKHRLALLMLLVIYPFVTGILYVLMPLTEGWPIWARTALLAPIMVLSIVYGIAPAIHRHFAWFILRQPRLLA</sequence>
<name>A0ABX7ESE3_9HYPH</name>
<dbReference type="EMBL" id="CP032405">
    <property type="protein sequence ID" value="QRF51252.1"/>
    <property type="molecule type" value="Genomic_DNA"/>
</dbReference>
<reference evidence="2 3" key="1">
    <citation type="submission" date="2018-09" db="EMBL/GenBank/DDBJ databases">
        <title>Rhizobium sp. MAE2-X.</title>
        <authorList>
            <person name="Lee Y."/>
            <person name="Jeon C.O."/>
        </authorList>
    </citation>
    <scope>NUCLEOTIDE SEQUENCE [LARGE SCALE GENOMIC DNA]</scope>
    <source>
        <strain evidence="2 3">MAE2-X</strain>
    </source>
</reference>
<proteinExistence type="predicted"/>
<evidence type="ECO:0000313" key="2">
    <source>
        <dbReference type="EMBL" id="QRF51252.1"/>
    </source>
</evidence>
<evidence type="ECO:0000313" key="3">
    <source>
        <dbReference type="Proteomes" id="UP000596351"/>
    </source>
</evidence>
<keyword evidence="3" id="KW-1185">Reference proteome</keyword>
<keyword evidence="1" id="KW-0812">Transmembrane</keyword>